<sequence>MNDMTHFMPTAEPFVILGMPRTGTHYLEELLNAHPSVLSNGELLNSYDTNWSDTSRLLRSHRELLELAYLHYPVRTGKTLATHVGCKINQPQFQERPGFFEELALWPRLKVMLVIRRNTLESLRSLVQARQSGEWLKYGAGNESGPPPRVVLTIEVCEAYFEAADDFHRHVADSFAPKNVLSIDYQSLLSNPAGCLEAAWTFLGTSVHPCSHRTALQRQEVRPLDQTVLNFDELKRHFRGGPYEKFFEADKHGTSSQNSAIA</sequence>
<evidence type="ECO:0000313" key="2">
    <source>
        <dbReference type="Proteomes" id="UP001481677"/>
    </source>
</evidence>
<accession>A0ABU9REY7</accession>
<dbReference type="InterPro" id="IPR027417">
    <property type="entry name" value="P-loop_NTPase"/>
</dbReference>
<dbReference type="Pfam" id="PF13469">
    <property type="entry name" value="Sulfotransfer_3"/>
    <property type="match status" value="1"/>
</dbReference>
<dbReference type="RefSeq" id="WP_342959635.1">
    <property type="nucleotide sequence ID" value="NZ_JAZHFZ010000053.1"/>
</dbReference>
<dbReference type="EMBL" id="JAZHGA010000050">
    <property type="protein sequence ID" value="MEM5345624.1"/>
    <property type="molecule type" value="Genomic_DNA"/>
</dbReference>
<protein>
    <submittedName>
        <fullName evidence="1">Sulfotransferase</fullName>
    </submittedName>
</protein>
<reference evidence="1 2" key="1">
    <citation type="submission" date="2024-01" db="EMBL/GenBank/DDBJ databases">
        <title>The diversity of rhizobia nodulating Mimosa spp. in eleven states of Brazil covering several biomes is determined by host plant, location, and edaphic factors.</title>
        <authorList>
            <person name="Rouws L."/>
            <person name="Barauna A."/>
            <person name="Beukes C."/>
            <person name="De Faria S.M."/>
            <person name="Gross E."/>
            <person name="Dos Reis Junior F.B."/>
            <person name="Simon M."/>
            <person name="Maluk M."/>
            <person name="Odee D.W."/>
            <person name="Kenicer G."/>
            <person name="Young J.P.W."/>
            <person name="Reis V.M."/>
            <person name="Zilli J."/>
            <person name="James E.K."/>
        </authorList>
    </citation>
    <scope>NUCLEOTIDE SEQUENCE [LARGE SCALE GENOMIC DNA]</scope>
    <source>
        <strain evidence="1 2">JPY530</strain>
    </source>
</reference>
<dbReference type="Proteomes" id="UP001481677">
    <property type="component" value="Unassembled WGS sequence"/>
</dbReference>
<evidence type="ECO:0000313" key="1">
    <source>
        <dbReference type="EMBL" id="MEM5345624.1"/>
    </source>
</evidence>
<organism evidence="1 2">
    <name type="scientific">Paraburkholderia azotifigens</name>
    <dbReference type="NCBI Taxonomy" id="2057004"/>
    <lineage>
        <taxon>Bacteria</taxon>
        <taxon>Pseudomonadati</taxon>
        <taxon>Pseudomonadota</taxon>
        <taxon>Betaproteobacteria</taxon>
        <taxon>Burkholderiales</taxon>
        <taxon>Burkholderiaceae</taxon>
        <taxon>Paraburkholderia</taxon>
    </lineage>
</organism>
<dbReference type="Gene3D" id="3.40.50.300">
    <property type="entry name" value="P-loop containing nucleotide triphosphate hydrolases"/>
    <property type="match status" value="1"/>
</dbReference>
<dbReference type="SUPFAM" id="SSF52540">
    <property type="entry name" value="P-loop containing nucleoside triphosphate hydrolases"/>
    <property type="match status" value="1"/>
</dbReference>
<proteinExistence type="predicted"/>
<keyword evidence="2" id="KW-1185">Reference proteome</keyword>
<gene>
    <name evidence="1" type="ORF">V4C56_39125</name>
</gene>
<name>A0ABU9REY7_9BURK</name>
<comment type="caution">
    <text evidence="1">The sequence shown here is derived from an EMBL/GenBank/DDBJ whole genome shotgun (WGS) entry which is preliminary data.</text>
</comment>